<organism evidence="4 5">
    <name type="scientific">Paraburkholderia caballeronis</name>
    <dbReference type="NCBI Taxonomy" id="416943"/>
    <lineage>
        <taxon>Bacteria</taxon>
        <taxon>Pseudomonadati</taxon>
        <taxon>Pseudomonadota</taxon>
        <taxon>Betaproteobacteria</taxon>
        <taxon>Burkholderiales</taxon>
        <taxon>Burkholderiaceae</taxon>
        <taxon>Paraburkholderia</taxon>
    </lineage>
</organism>
<sequence>MHNAMLVASSLERAARAGVALAIFPERCLTGGDLANARTARRGAPDTVVETSDSPAFRTVRDAVAQTGVAAGVGLIERAADGRLFNSYAICLPDGQRHWQRQALSRDGRHARHGGEIAAFDTHWGTRIGVLIGRDNDLAENARTLALMDAHLLIAPHLTPSPHPRDDGWLPRVLAARALENGFYVAFCDSADSENPSRIANAATIVDPSGQPIGIERDDMQGLLAADVEPSRVAASAGRQRLAARRPELSGRAASLPAAREPQRAAARGSVPLSFAVVARTRIGR</sequence>
<dbReference type="Proteomes" id="UP000199120">
    <property type="component" value="Unassembled WGS sequence"/>
</dbReference>
<keyword evidence="5" id="KW-1185">Reference proteome</keyword>
<dbReference type="GO" id="GO:0016811">
    <property type="term" value="F:hydrolase activity, acting on carbon-nitrogen (but not peptide) bonds, in linear amides"/>
    <property type="evidence" value="ECO:0007669"/>
    <property type="project" value="TreeGrafter"/>
</dbReference>
<dbReference type="SUPFAM" id="SSF56317">
    <property type="entry name" value="Carbon-nitrogen hydrolase"/>
    <property type="match status" value="1"/>
</dbReference>
<dbReference type="STRING" id="416943.SAMN05445871_5755"/>
<feature type="region of interest" description="Disordered" evidence="2">
    <location>
        <begin position="238"/>
        <end position="263"/>
    </location>
</feature>
<reference evidence="5" key="1">
    <citation type="submission" date="2016-10" db="EMBL/GenBank/DDBJ databases">
        <authorList>
            <person name="Varghese N."/>
            <person name="Submissions S."/>
        </authorList>
    </citation>
    <scope>NUCLEOTIDE SEQUENCE [LARGE SCALE GENOMIC DNA]</scope>
    <source>
        <strain evidence="5">LMG 26416</strain>
    </source>
</reference>
<evidence type="ECO:0000256" key="2">
    <source>
        <dbReference type="SAM" id="MobiDB-lite"/>
    </source>
</evidence>
<feature type="domain" description="CN hydrolase" evidence="3">
    <location>
        <begin position="1"/>
        <end position="230"/>
    </location>
</feature>
<dbReference type="InterPro" id="IPR050345">
    <property type="entry name" value="Aliph_Amidase/BUP"/>
</dbReference>
<evidence type="ECO:0000313" key="5">
    <source>
        <dbReference type="Proteomes" id="UP000199120"/>
    </source>
</evidence>
<dbReference type="Gene3D" id="3.60.110.10">
    <property type="entry name" value="Carbon-nitrogen hydrolase"/>
    <property type="match status" value="1"/>
</dbReference>
<dbReference type="PANTHER" id="PTHR43674">
    <property type="entry name" value="NITRILASE C965.09-RELATED"/>
    <property type="match status" value="1"/>
</dbReference>
<protein>
    <submittedName>
        <fullName evidence="4">Predicted amidohydrolase</fullName>
    </submittedName>
</protein>
<proteinExistence type="predicted"/>
<name>A0A1H7FZC4_9BURK</name>
<dbReference type="PANTHER" id="PTHR43674:SF16">
    <property type="entry name" value="CARBON-NITROGEN FAMILY, PUTATIVE (AFU_ORTHOLOGUE AFUA_5G02350)-RELATED"/>
    <property type="match status" value="1"/>
</dbReference>
<gene>
    <name evidence="4" type="ORF">SAMN05192542_101488</name>
</gene>
<dbReference type="InterPro" id="IPR003010">
    <property type="entry name" value="C-N_Hydrolase"/>
</dbReference>
<accession>A0A1H7FZC4</accession>
<dbReference type="AlphaFoldDB" id="A0A1H7FZC4"/>
<dbReference type="EMBL" id="FOAJ01000001">
    <property type="protein sequence ID" value="SEK29862.1"/>
    <property type="molecule type" value="Genomic_DNA"/>
</dbReference>
<dbReference type="InterPro" id="IPR036526">
    <property type="entry name" value="C-N_Hydrolase_sf"/>
</dbReference>
<dbReference type="Pfam" id="PF00795">
    <property type="entry name" value="CN_hydrolase"/>
    <property type="match status" value="1"/>
</dbReference>
<evidence type="ECO:0000256" key="1">
    <source>
        <dbReference type="ARBA" id="ARBA00022801"/>
    </source>
</evidence>
<dbReference type="PROSITE" id="PS50263">
    <property type="entry name" value="CN_HYDROLASE"/>
    <property type="match status" value="1"/>
</dbReference>
<keyword evidence="1 4" id="KW-0378">Hydrolase</keyword>
<evidence type="ECO:0000313" key="4">
    <source>
        <dbReference type="EMBL" id="SEK29862.1"/>
    </source>
</evidence>
<evidence type="ECO:0000259" key="3">
    <source>
        <dbReference type="PROSITE" id="PS50263"/>
    </source>
</evidence>